<evidence type="ECO:0000313" key="3">
    <source>
        <dbReference type="Proteomes" id="UP000605603"/>
    </source>
</evidence>
<comment type="caution">
    <text evidence="2">The sequence shown here is derived from an EMBL/GenBank/DDBJ whole genome shotgun (WGS) entry which is preliminary data.</text>
</comment>
<dbReference type="InterPro" id="IPR028917">
    <property type="entry name" value="Tox-GHH2_domain"/>
</dbReference>
<feature type="domain" description="Tox-GHH2" evidence="1">
    <location>
        <begin position="8"/>
        <end position="52"/>
    </location>
</feature>
<dbReference type="EMBL" id="JACSQI010000030">
    <property type="protein sequence ID" value="MBD7975555.1"/>
    <property type="molecule type" value="Genomic_DNA"/>
</dbReference>
<name>A0ABR8TJ22_9ESCH</name>
<protein>
    <recommendedName>
        <fullName evidence="1">Tox-GHH2 domain-containing protein</fullName>
    </recommendedName>
</protein>
<accession>A0ABR8TJ22</accession>
<keyword evidence="3" id="KW-1185">Reference proteome</keyword>
<reference evidence="2 3" key="1">
    <citation type="submission" date="2020-08" db="EMBL/GenBank/DDBJ databases">
        <title>A Genomic Blueprint of the Chicken Gut Microbiome.</title>
        <authorList>
            <person name="Gilroy R."/>
            <person name="Ravi A."/>
            <person name="Getino M."/>
            <person name="Pursley I."/>
            <person name="Horton D.L."/>
            <person name="Alikhan N.-F."/>
            <person name="Baker D."/>
            <person name="Gharbi K."/>
            <person name="Hall N."/>
            <person name="Watson M."/>
            <person name="Adriaenssens E.M."/>
            <person name="Foster-Nyarko E."/>
            <person name="Jarju S."/>
            <person name="Secka A."/>
            <person name="Antonio M."/>
            <person name="Oren A."/>
            <person name="Chaudhuri R."/>
            <person name="La Ragione R.M."/>
            <person name="Hildebrand F."/>
            <person name="Pallen M.J."/>
        </authorList>
    </citation>
    <scope>NUCLEOTIDE SEQUENCE [LARGE SCALE GENOMIC DNA]</scope>
    <source>
        <strain evidence="2 3">Sa2BVA5</strain>
    </source>
</reference>
<proteinExistence type="predicted"/>
<sequence>MPRSKYPTRKCWGEYTEGKAPTICLEGKDNHTGSHGALHSATGTLIEERHFGKEMNYVTARDMVINEVSLMYGCDKSCLKAQLDKAYEDAYTCGDLKSAKINADAGDGVGKNAEDI</sequence>
<dbReference type="Proteomes" id="UP000605603">
    <property type="component" value="Unassembled WGS sequence"/>
</dbReference>
<organism evidence="2 3">
    <name type="scientific">Escherichia whittamii</name>
    <dbReference type="NCBI Taxonomy" id="2762229"/>
    <lineage>
        <taxon>Bacteria</taxon>
        <taxon>Pseudomonadati</taxon>
        <taxon>Pseudomonadota</taxon>
        <taxon>Gammaproteobacteria</taxon>
        <taxon>Enterobacterales</taxon>
        <taxon>Enterobacteriaceae</taxon>
        <taxon>Escherichia</taxon>
    </lineage>
</organism>
<evidence type="ECO:0000259" key="1">
    <source>
        <dbReference type="Pfam" id="PF15635"/>
    </source>
</evidence>
<evidence type="ECO:0000313" key="2">
    <source>
        <dbReference type="EMBL" id="MBD7975555.1"/>
    </source>
</evidence>
<gene>
    <name evidence="2" type="ORF">H9644_21390</name>
</gene>
<dbReference type="Pfam" id="PF15635">
    <property type="entry name" value="Tox-GHH2"/>
    <property type="match status" value="1"/>
</dbReference>